<dbReference type="InterPro" id="IPR013320">
    <property type="entry name" value="ConA-like_dom_sf"/>
</dbReference>
<feature type="compositionally biased region" description="Basic and acidic residues" evidence="10">
    <location>
        <begin position="560"/>
        <end position="584"/>
    </location>
</feature>
<comment type="caution">
    <text evidence="11">The sequence shown here is derived from an EMBL/GenBank/DDBJ whole genome shotgun (WGS) entry which is preliminary data.</text>
</comment>
<evidence type="ECO:0000256" key="4">
    <source>
        <dbReference type="ARBA" id="ARBA00022824"/>
    </source>
</evidence>
<keyword evidence="3 8" id="KW-0812">Transmembrane</keyword>
<dbReference type="PANTHER" id="PTHR11073:SF1">
    <property type="entry name" value="CALNEXIN 14D-RELATED"/>
    <property type="match status" value="1"/>
</dbReference>
<feature type="compositionally biased region" description="Basic and acidic residues" evidence="10">
    <location>
        <begin position="594"/>
        <end position="604"/>
    </location>
</feature>
<feature type="region of interest" description="Disordered" evidence="10">
    <location>
        <begin position="513"/>
        <end position="538"/>
    </location>
</feature>
<gene>
    <name evidence="11" type="ORF">BLNAU_23715</name>
</gene>
<accession>A0ABQ9WPG9</accession>
<keyword evidence="7 8" id="KW-0143">Chaperone</keyword>
<evidence type="ECO:0000313" key="12">
    <source>
        <dbReference type="Proteomes" id="UP001281761"/>
    </source>
</evidence>
<dbReference type="Pfam" id="PF00262">
    <property type="entry name" value="Calreticulin"/>
    <property type="match status" value="1"/>
</dbReference>
<dbReference type="InterPro" id="IPR001580">
    <property type="entry name" value="Calret/calnex"/>
</dbReference>
<name>A0ABQ9WPG9_9EUKA</name>
<feature type="transmembrane region" description="Helical" evidence="8">
    <location>
        <begin position="481"/>
        <end position="503"/>
    </location>
</feature>
<dbReference type="Proteomes" id="UP001281761">
    <property type="component" value="Unassembled WGS sequence"/>
</dbReference>
<sequence>MLCVLLFISLTNAKLILNEPFQVDKLGETWNPILDDQFNGSWAIEKRIVPTINPDERGLTMKTESGRYALLHNLPFTFSDVEDSLTFSFTVLAQTDPSKCNNLTLRLFAPSSTFSPSGRTYDPDDYDEDDAELTPPILMSFGPVKCDSTDQLEFVWNVFNPVLEEWTLHKLKKKIRSEIDGNTHLYSLTIHKNESFSISIDGSVKLEGDFLDEQMFEPPIQPKEYIEDKHAKKPKDWIDDPMMDDPDDEKPDDWDEDAPFFIPDEESVKPALWDEEQPEDVVATNLTKPADWDDEKDGEWFGKLMPNPICRTYGCGKWTPGMIRNVEYKGKWSPRRIPNPEYVGEWTPDLVENEEYFEVETVTSGTKVGWVGFMGQNTNPGLFVRDLKIGPADEIEEDASEKMKELQTFERENRDKREYEEEKREHWAKFRAHPTFTDSFFLSHRTMDAVGEAFEDMPESVSGWVKAIISILIPLQQDNPVWFYSLYFLLGLLVVLIVDICCCDCLHNPKPKKNAQNKGVKLGARPRSGAGSLLAKPPKLSNIPSVPLLKSEDGVLVKEEEVKKRQKSKAETEKERLAREKQMKSNEITAQRVAKKEAKKEKKGNPYAHQKKK</sequence>
<evidence type="ECO:0000256" key="3">
    <source>
        <dbReference type="ARBA" id="ARBA00022692"/>
    </source>
</evidence>
<comment type="subcellular location">
    <subcellularLocation>
        <location evidence="1">Endoplasmic reticulum membrane</location>
        <topology evidence="1">Single-pass membrane protein</topology>
    </subcellularLocation>
</comment>
<feature type="coiled-coil region" evidence="9">
    <location>
        <begin position="392"/>
        <end position="422"/>
    </location>
</feature>
<evidence type="ECO:0000256" key="10">
    <source>
        <dbReference type="SAM" id="MobiDB-lite"/>
    </source>
</evidence>
<dbReference type="SUPFAM" id="SSF49899">
    <property type="entry name" value="Concanavalin A-like lectins/glucanases"/>
    <property type="match status" value="1"/>
</dbReference>
<dbReference type="PRINTS" id="PR00626">
    <property type="entry name" value="CALRETICULIN"/>
</dbReference>
<reference evidence="11 12" key="1">
    <citation type="journal article" date="2022" name="bioRxiv">
        <title>Genomics of Preaxostyla Flagellates Illuminates Evolutionary Transitions and the Path Towards Mitochondrial Loss.</title>
        <authorList>
            <person name="Novak L.V.F."/>
            <person name="Treitli S.C."/>
            <person name="Pyrih J."/>
            <person name="Halakuc P."/>
            <person name="Pipaliya S.V."/>
            <person name="Vacek V."/>
            <person name="Brzon O."/>
            <person name="Soukal P."/>
            <person name="Eme L."/>
            <person name="Dacks J.B."/>
            <person name="Karnkowska A."/>
            <person name="Elias M."/>
            <person name="Hampl V."/>
        </authorList>
    </citation>
    <scope>NUCLEOTIDE SEQUENCE [LARGE SCALE GENOMIC DNA]</scope>
    <source>
        <strain evidence="11">NAU3</strain>
        <tissue evidence="11">Gut</tissue>
    </source>
</reference>
<feature type="compositionally biased region" description="Acidic residues" evidence="10">
    <location>
        <begin position="239"/>
        <end position="253"/>
    </location>
</feature>
<dbReference type="InterPro" id="IPR009033">
    <property type="entry name" value="Calreticulin/calnexin_P_dom_sf"/>
</dbReference>
<organism evidence="11 12">
    <name type="scientific">Blattamonas nauphoetae</name>
    <dbReference type="NCBI Taxonomy" id="2049346"/>
    <lineage>
        <taxon>Eukaryota</taxon>
        <taxon>Metamonada</taxon>
        <taxon>Preaxostyla</taxon>
        <taxon>Oxymonadida</taxon>
        <taxon>Blattamonas</taxon>
    </lineage>
</organism>
<dbReference type="SUPFAM" id="SSF63887">
    <property type="entry name" value="P-domain of calnexin/calreticulin"/>
    <property type="match status" value="1"/>
</dbReference>
<proteinExistence type="inferred from homology"/>
<evidence type="ECO:0000256" key="1">
    <source>
        <dbReference type="ARBA" id="ARBA00004389"/>
    </source>
</evidence>
<dbReference type="Gene3D" id="2.60.120.200">
    <property type="match status" value="1"/>
</dbReference>
<keyword evidence="5 8" id="KW-1133">Transmembrane helix</keyword>
<dbReference type="PANTHER" id="PTHR11073">
    <property type="entry name" value="CALRETICULIN AND CALNEXIN"/>
    <property type="match status" value="1"/>
</dbReference>
<evidence type="ECO:0000313" key="11">
    <source>
        <dbReference type="EMBL" id="KAK2941377.1"/>
    </source>
</evidence>
<evidence type="ECO:0000256" key="8">
    <source>
        <dbReference type="RuleBase" id="RU362126"/>
    </source>
</evidence>
<keyword evidence="6 8" id="KW-0472">Membrane</keyword>
<evidence type="ECO:0000256" key="7">
    <source>
        <dbReference type="ARBA" id="ARBA00023186"/>
    </source>
</evidence>
<comment type="similarity">
    <text evidence="2 8">Belongs to the calreticulin family.</text>
</comment>
<feature type="compositionally biased region" description="Basic and acidic residues" evidence="10">
    <location>
        <begin position="229"/>
        <end position="238"/>
    </location>
</feature>
<feature type="region of interest" description="Disordered" evidence="10">
    <location>
        <begin position="560"/>
        <end position="613"/>
    </location>
</feature>
<evidence type="ECO:0000256" key="2">
    <source>
        <dbReference type="ARBA" id="ARBA00010983"/>
    </source>
</evidence>
<dbReference type="EMBL" id="JARBJD010000511">
    <property type="protein sequence ID" value="KAK2941377.1"/>
    <property type="molecule type" value="Genomic_DNA"/>
</dbReference>
<evidence type="ECO:0000256" key="6">
    <source>
        <dbReference type="ARBA" id="ARBA00023136"/>
    </source>
</evidence>
<protein>
    <submittedName>
        <fullName evidence="11">Calnexin like protein</fullName>
    </submittedName>
</protein>
<keyword evidence="9" id="KW-0175">Coiled coil</keyword>
<keyword evidence="12" id="KW-1185">Reference proteome</keyword>
<evidence type="ECO:0000256" key="5">
    <source>
        <dbReference type="ARBA" id="ARBA00022989"/>
    </source>
</evidence>
<evidence type="ECO:0000256" key="9">
    <source>
        <dbReference type="SAM" id="Coils"/>
    </source>
</evidence>
<keyword evidence="4 8" id="KW-0256">Endoplasmic reticulum</keyword>
<feature type="region of interest" description="Disordered" evidence="10">
    <location>
        <begin position="229"/>
        <end position="253"/>
    </location>
</feature>
<dbReference type="Gene3D" id="2.10.250.10">
    <property type="entry name" value="Calreticulin/calnexin, P domain"/>
    <property type="match status" value="1"/>
</dbReference>